<feature type="domain" description="Response regulatory" evidence="9">
    <location>
        <begin position="564"/>
        <end position="681"/>
    </location>
</feature>
<feature type="modified residue" description="4-aspartylphosphate" evidence="7">
    <location>
        <position position="613"/>
    </location>
</feature>
<dbReference type="Gene3D" id="3.40.50.2300">
    <property type="match status" value="1"/>
</dbReference>
<proteinExistence type="predicted"/>
<dbReference type="CDD" id="cd16922">
    <property type="entry name" value="HATPase_EvgS-ArcB-TorS-like"/>
    <property type="match status" value="1"/>
</dbReference>
<dbReference type="CDD" id="cd17546">
    <property type="entry name" value="REC_hyHK_CKI1_RcsC-like"/>
    <property type="match status" value="1"/>
</dbReference>
<dbReference type="Gene3D" id="3.30.565.10">
    <property type="entry name" value="Histidine kinase-like ATPase, C-terminal domain"/>
    <property type="match status" value="1"/>
</dbReference>
<gene>
    <name evidence="10" type="ORF">N482_16320</name>
</gene>
<evidence type="ECO:0000256" key="1">
    <source>
        <dbReference type="ARBA" id="ARBA00000085"/>
    </source>
</evidence>
<dbReference type="Pfam" id="PF00072">
    <property type="entry name" value="Response_reg"/>
    <property type="match status" value="1"/>
</dbReference>
<dbReference type="PRINTS" id="PR00344">
    <property type="entry name" value="BCTRLSENSOR"/>
</dbReference>
<dbReference type="SMART" id="SM00387">
    <property type="entry name" value="HATPase_c"/>
    <property type="match status" value="1"/>
</dbReference>
<evidence type="ECO:0000313" key="11">
    <source>
        <dbReference type="Proteomes" id="UP000076587"/>
    </source>
</evidence>
<keyword evidence="3 7" id="KW-0597">Phosphoprotein</keyword>
<keyword evidence="6" id="KW-0902">Two-component regulatory system</keyword>
<dbReference type="SUPFAM" id="SSF55874">
    <property type="entry name" value="ATPase domain of HSP90 chaperone/DNA topoisomerase II/histidine kinase"/>
    <property type="match status" value="1"/>
</dbReference>
<keyword evidence="4" id="KW-0808">Transferase</keyword>
<dbReference type="Pfam" id="PF02518">
    <property type="entry name" value="HATPase_c"/>
    <property type="match status" value="1"/>
</dbReference>
<dbReference type="Pfam" id="PF00512">
    <property type="entry name" value="HisKA"/>
    <property type="match status" value="1"/>
</dbReference>
<dbReference type="InterPro" id="IPR000014">
    <property type="entry name" value="PAS"/>
</dbReference>
<dbReference type="InterPro" id="IPR003018">
    <property type="entry name" value="GAF"/>
</dbReference>
<evidence type="ECO:0000256" key="4">
    <source>
        <dbReference type="ARBA" id="ARBA00022679"/>
    </source>
</evidence>
<dbReference type="InterPro" id="IPR035965">
    <property type="entry name" value="PAS-like_dom_sf"/>
</dbReference>
<dbReference type="InterPro" id="IPR004358">
    <property type="entry name" value="Sig_transdc_His_kin-like_C"/>
</dbReference>
<dbReference type="SUPFAM" id="SSF52172">
    <property type="entry name" value="CheY-like"/>
    <property type="match status" value="1"/>
</dbReference>
<evidence type="ECO:0000256" key="2">
    <source>
        <dbReference type="ARBA" id="ARBA00012438"/>
    </source>
</evidence>
<evidence type="ECO:0000259" key="8">
    <source>
        <dbReference type="PROSITE" id="PS50109"/>
    </source>
</evidence>
<reference evidence="10 11" key="1">
    <citation type="submission" date="2013-07" db="EMBL/GenBank/DDBJ databases">
        <title>Comparative Genomic and Metabolomic Analysis of Twelve Strains of Pseudoalteromonas luteoviolacea.</title>
        <authorList>
            <person name="Vynne N.G."/>
            <person name="Mansson M."/>
            <person name="Gram L."/>
        </authorList>
    </citation>
    <scope>NUCLEOTIDE SEQUENCE [LARGE SCALE GENOMIC DNA]</scope>
    <source>
        <strain evidence="10 11">NCIMB 1942</strain>
    </source>
</reference>
<evidence type="ECO:0000256" key="3">
    <source>
        <dbReference type="ARBA" id="ARBA00022553"/>
    </source>
</evidence>
<dbReference type="PROSITE" id="PS50110">
    <property type="entry name" value="RESPONSE_REGULATORY"/>
    <property type="match status" value="1"/>
</dbReference>
<accession>A0A162A5X8</accession>
<dbReference type="FunFam" id="3.30.565.10:FF:000010">
    <property type="entry name" value="Sensor histidine kinase RcsC"/>
    <property type="match status" value="1"/>
</dbReference>
<protein>
    <recommendedName>
        <fullName evidence="2">histidine kinase</fullName>
        <ecNumber evidence="2">2.7.13.3</ecNumber>
    </recommendedName>
</protein>
<dbReference type="OrthoDB" id="9810730at2"/>
<sequence>MHTPDYKLSLKKDHKVSFLRQFHSIVSDQTLSTEQKIHCLLKFGLEVFSLEIAIVSQVVGSNYVILYVESDNPDLTPKCSFDLGSTYCAHTLKADKALCFHHAGNSIISTHPCYSNFQLESYIGAPIRVGNGTLGTVNFSSPKISQPFTLDHIDYVELFAQWLGSEFARRKAEIVLHDNYKTLERMEKVASIGSWRLDLEGQHLFWSDQTKQIHDLPNHETPTLNLWLSLFECDEHKQQFLRSMSDADLTAKPWEVELQLMTITGRRIWVSWHGEAQYTDGKCTSLFGSLQDITQSVELRETLKGQRHEAEMLLNERSYFLSKICHEMRTPLNGISGLLINSLDDVDTEIRTENLQLALRSADILLGLVNEVLDFSKISQEGLTLAPQPTDISIAMSDVVELYKQLIKNPEVKFETNIKIRANCMVLCDSVRLNQILTNLLSNSLKFTTQGAIQLSVESADTLSGIILHILVSDTGIGMSSNSLNTLFQPFKQGEKEIGSQYGGTGLGMSIVKELIEVMNGRIEVKSTLGEGSQFKVSIPFDTTSVQAIEEPRQDTAFDASKLNVLVVEDNEINQKVMETYLLKFNITSDFASNGEIALEKCSAKAYDLVFMDSIMPVMDGLTTTKNLLQKKLLPSHAHIVALTGNTSEEDKAAYELAGMNDVLLKPIGLMPLAEALSNCLENLREHNKV</sequence>
<dbReference type="Gene3D" id="3.30.450.20">
    <property type="entry name" value="PAS domain"/>
    <property type="match status" value="1"/>
</dbReference>
<dbReference type="InterPro" id="IPR011006">
    <property type="entry name" value="CheY-like_superfamily"/>
</dbReference>
<evidence type="ECO:0000259" key="9">
    <source>
        <dbReference type="PROSITE" id="PS50110"/>
    </source>
</evidence>
<dbReference type="GO" id="GO:0000155">
    <property type="term" value="F:phosphorelay sensor kinase activity"/>
    <property type="evidence" value="ECO:0007669"/>
    <property type="project" value="InterPro"/>
</dbReference>
<evidence type="ECO:0000313" key="10">
    <source>
        <dbReference type="EMBL" id="KZN44643.1"/>
    </source>
</evidence>
<dbReference type="CDD" id="cd00130">
    <property type="entry name" value="PAS"/>
    <property type="match status" value="1"/>
</dbReference>
<dbReference type="SMART" id="SM00448">
    <property type="entry name" value="REC"/>
    <property type="match status" value="1"/>
</dbReference>
<dbReference type="CDD" id="cd00082">
    <property type="entry name" value="HisKA"/>
    <property type="match status" value="1"/>
</dbReference>
<dbReference type="SMART" id="SM00388">
    <property type="entry name" value="HisKA"/>
    <property type="match status" value="1"/>
</dbReference>
<dbReference type="InterPro" id="IPR003661">
    <property type="entry name" value="HisK_dim/P_dom"/>
</dbReference>
<comment type="catalytic activity">
    <reaction evidence="1">
        <text>ATP + protein L-histidine = ADP + protein N-phospho-L-histidine.</text>
        <dbReference type="EC" id="2.7.13.3"/>
    </reaction>
</comment>
<dbReference type="Proteomes" id="UP000076587">
    <property type="component" value="Unassembled WGS sequence"/>
</dbReference>
<comment type="caution">
    <text evidence="10">The sequence shown here is derived from an EMBL/GenBank/DDBJ whole genome shotgun (WGS) entry which is preliminary data.</text>
</comment>
<evidence type="ECO:0000256" key="5">
    <source>
        <dbReference type="ARBA" id="ARBA00022777"/>
    </source>
</evidence>
<dbReference type="InterPro" id="IPR036890">
    <property type="entry name" value="HATPase_C_sf"/>
</dbReference>
<dbReference type="Gene3D" id="3.30.450.40">
    <property type="match status" value="1"/>
</dbReference>
<evidence type="ECO:0000256" key="6">
    <source>
        <dbReference type="ARBA" id="ARBA00023012"/>
    </source>
</evidence>
<dbReference type="InterPro" id="IPR036097">
    <property type="entry name" value="HisK_dim/P_sf"/>
</dbReference>
<dbReference type="EC" id="2.7.13.3" evidence="2"/>
<dbReference type="InterPro" id="IPR005467">
    <property type="entry name" value="His_kinase_dom"/>
</dbReference>
<dbReference type="GO" id="GO:0005886">
    <property type="term" value="C:plasma membrane"/>
    <property type="evidence" value="ECO:0007669"/>
    <property type="project" value="TreeGrafter"/>
</dbReference>
<organism evidence="10 11">
    <name type="scientific">Pseudoalteromonas luteoviolacea NCIMB 1942</name>
    <dbReference type="NCBI Taxonomy" id="1365253"/>
    <lineage>
        <taxon>Bacteria</taxon>
        <taxon>Pseudomonadati</taxon>
        <taxon>Pseudomonadota</taxon>
        <taxon>Gammaproteobacteria</taxon>
        <taxon>Alteromonadales</taxon>
        <taxon>Pseudoalteromonadaceae</taxon>
        <taxon>Pseudoalteromonas</taxon>
    </lineage>
</organism>
<dbReference type="Gene3D" id="1.10.287.130">
    <property type="match status" value="1"/>
</dbReference>
<dbReference type="SUPFAM" id="SSF55785">
    <property type="entry name" value="PYP-like sensor domain (PAS domain)"/>
    <property type="match status" value="1"/>
</dbReference>
<dbReference type="AlphaFoldDB" id="A0A162A5X8"/>
<feature type="domain" description="Histidine kinase" evidence="8">
    <location>
        <begin position="323"/>
        <end position="543"/>
    </location>
</feature>
<dbReference type="InterPro" id="IPR001789">
    <property type="entry name" value="Sig_transdc_resp-reg_receiver"/>
</dbReference>
<dbReference type="InterPro" id="IPR003594">
    <property type="entry name" value="HATPase_dom"/>
</dbReference>
<dbReference type="PATRIC" id="fig|1365253.3.peg.4002"/>
<dbReference type="Pfam" id="PF01590">
    <property type="entry name" value="GAF"/>
    <property type="match status" value="1"/>
</dbReference>
<dbReference type="PROSITE" id="PS50109">
    <property type="entry name" value="HIS_KIN"/>
    <property type="match status" value="1"/>
</dbReference>
<dbReference type="PANTHER" id="PTHR43047:SF66">
    <property type="entry name" value="HISKA"/>
    <property type="match status" value="1"/>
</dbReference>
<dbReference type="PANTHER" id="PTHR43047">
    <property type="entry name" value="TWO-COMPONENT HISTIDINE PROTEIN KINASE"/>
    <property type="match status" value="1"/>
</dbReference>
<keyword evidence="5" id="KW-0418">Kinase</keyword>
<dbReference type="SUPFAM" id="SSF55781">
    <property type="entry name" value="GAF domain-like"/>
    <property type="match status" value="1"/>
</dbReference>
<dbReference type="GO" id="GO:0009927">
    <property type="term" value="F:histidine phosphotransfer kinase activity"/>
    <property type="evidence" value="ECO:0007669"/>
    <property type="project" value="TreeGrafter"/>
</dbReference>
<evidence type="ECO:0000256" key="7">
    <source>
        <dbReference type="PROSITE-ProRule" id="PRU00169"/>
    </source>
</evidence>
<dbReference type="SUPFAM" id="SSF47384">
    <property type="entry name" value="Homodimeric domain of signal transducing histidine kinase"/>
    <property type="match status" value="1"/>
</dbReference>
<dbReference type="InterPro" id="IPR029016">
    <property type="entry name" value="GAF-like_dom_sf"/>
</dbReference>
<dbReference type="EMBL" id="AUXT01000189">
    <property type="protein sequence ID" value="KZN44643.1"/>
    <property type="molecule type" value="Genomic_DNA"/>
</dbReference>
<name>A0A162A5X8_9GAMM</name>